<dbReference type="AlphaFoldDB" id="A0A067MTR9"/>
<evidence type="ECO:0000313" key="2">
    <source>
        <dbReference type="Proteomes" id="UP000027195"/>
    </source>
</evidence>
<protein>
    <submittedName>
        <fullName evidence="1">Uncharacterized protein</fullName>
    </submittedName>
</protein>
<name>A0A067MTR9_BOTB1</name>
<accession>A0A067MTR9</accession>
<dbReference type="InParanoid" id="A0A067MTR9"/>
<sequence length="164" mass="18401">MESRPSASRVFCLRLHAQGDILLGATSRSISFLPAFSACEPPLSYHLQFYPPSLSTLLASADYFLSDRPKRLAARSGTSSNDLPHGILRPTTLRAVDARTNSHRLNQKTHLYGRGDLLFVFWHPILYSICGLEFRTNSALIVCSTAIEQRSRIARGLERYSDEF</sequence>
<organism evidence="1 2">
    <name type="scientific">Botryobasidium botryosum (strain FD-172 SS1)</name>
    <dbReference type="NCBI Taxonomy" id="930990"/>
    <lineage>
        <taxon>Eukaryota</taxon>
        <taxon>Fungi</taxon>
        <taxon>Dikarya</taxon>
        <taxon>Basidiomycota</taxon>
        <taxon>Agaricomycotina</taxon>
        <taxon>Agaricomycetes</taxon>
        <taxon>Cantharellales</taxon>
        <taxon>Botryobasidiaceae</taxon>
        <taxon>Botryobasidium</taxon>
    </lineage>
</organism>
<keyword evidence="2" id="KW-1185">Reference proteome</keyword>
<dbReference type="HOGENOM" id="CLU_1618751_0_0_1"/>
<reference evidence="2" key="1">
    <citation type="journal article" date="2014" name="Proc. Natl. Acad. Sci. U.S.A.">
        <title>Extensive sampling of basidiomycete genomes demonstrates inadequacy of the white-rot/brown-rot paradigm for wood decay fungi.</title>
        <authorList>
            <person name="Riley R."/>
            <person name="Salamov A.A."/>
            <person name="Brown D.W."/>
            <person name="Nagy L.G."/>
            <person name="Floudas D."/>
            <person name="Held B.W."/>
            <person name="Levasseur A."/>
            <person name="Lombard V."/>
            <person name="Morin E."/>
            <person name="Otillar R."/>
            <person name="Lindquist E.A."/>
            <person name="Sun H."/>
            <person name="LaButti K.M."/>
            <person name="Schmutz J."/>
            <person name="Jabbour D."/>
            <person name="Luo H."/>
            <person name="Baker S.E."/>
            <person name="Pisabarro A.G."/>
            <person name="Walton J.D."/>
            <person name="Blanchette R.A."/>
            <person name="Henrissat B."/>
            <person name="Martin F."/>
            <person name="Cullen D."/>
            <person name="Hibbett D.S."/>
            <person name="Grigoriev I.V."/>
        </authorList>
    </citation>
    <scope>NUCLEOTIDE SEQUENCE [LARGE SCALE GENOMIC DNA]</scope>
    <source>
        <strain evidence="2">FD-172 SS1</strain>
    </source>
</reference>
<dbReference type="Proteomes" id="UP000027195">
    <property type="component" value="Unassembled WGS sequence"/>
</dbReference>
<gene>
    <name evidence="1" type="ORF">BOTBODRAFT_550011</name>
</gene>
<evidence type="ECO:0000313" key="1">
    <source>
        <dbReference type="EMBL" id="KDQ18105.1"/>
    </source>
</evidence>
<proteinExistence type="predicted"/>
<dbReference type="EMBL" id="KL198022">
    <property type="protein sequence ID" value="KDQ18105.1"/>
    <property type="molecule type" value="Genomic_DNA"/>
</dbReference>